<dbReference type="InterPro" id="IPR029052">
    <property type="entry name" value="Metallo-depent_PP-like"/>
</dbReference>
<dbReference type="RefSeq" id="WP_230740441.1">
    <property type="nucleotide sequence ID" value="NZ_PGCK01000002.1"/>
</dbReference>
<dbReference type="InterPro" id="IPR024654">
    <property type="entry name" value="Calcineurin-like_PHP_lpxH"/>
</dbReference>
<protein>
    <recommendedName>
        <fullName evidence="1">Phosphoesterase</fullName>
        <ecNumber evidence="1">3.1.4.-</ecNumber>
    </recommendedName>
</protein>
<comment type="caution">
    <text evidence="3">The sequence shown here is derived from an EMBL/GenBank/DDBJ whole genome shotgun (WGS) entry which is preliminary data.</text>
</comment>
<dbReference type="Proteomes" id="UP001320159">
    <property type="component" value="Unassembled WGS sequence"/>
</dbReference>
<dbReference type="EC" id="3.1.4.-" evidence="1"/>
<accession>A0AAP2RAW4</accession>
<comment type="similarity">
    <text evidence="1">Belongs to the metallophosphoesterase superfamily. YfcE family.</text>
</comment>
<name>A0AAP2RAW4_9EURY</name>
<dbReference type="Pfam" id="PF12850">
    <property type="entry name" value="Metallophos_2"/>
    <property type="match status" value="1"/>
</dbReference>
<sequence>MTRLLLISDIHANLEALRAIVDNVCYDEIFCMGDLVDYGPDPSECIEWVRINKVPTIKGNHDNAVAMHVDCGCGYKYKHLSEATREYTWDNIEQKDEDFLASLPLIINKEIDGVKFTFTHGSPSSFFEYIYPDTTREILERITSELDSDYLVVGHTHKPAILNTSRMTILNPGSAGQPRDGDIRASCMVFDTLSRKAEIIRLDYDIEKTCGKIRASMPHASELEAILRRGY</sequence>
<evidence type="ECO:0000256" key="1">
    <source>
        <dbReference type="RuleBase" id="RU362039"/>
    </source>
</evidence>
<evidence type="ECO:0000313" key="4">
    <source>
        <dbReference type="Proteomes" id="UP001320159"/>
    </source>
</evidence>
<proteinExistence type="inferred from homology"/>
<dbReference type="AlphaFoldDB" id="A0AAP2RAW4"/>
<dbReference type="GO" id="GO:0046872">
    <property type="term" value="F:metal ion binding"/>
    <property type="evidence" value="ECO:0007669"/>
    <property type="project" value="UniProtKB-KW"/>
</dbReference>
<dbReference type="InterPro" id="IPR000979">
    <property type="entry name" value="Phosphodiesterase_MJ0936/Vps29"/>
</dbReference>
<evidence type="ECO:0000313" key="3">
    <source>
        <dbReference type="EMBL" id="MCD1293948.1"/>
    </source>
</evidence>
<dbReference type="EMBL" id="PGCK01000002">
    <property type="protein sequence ID" value="MCD1293948.1"/>
    <property type="molecule type" value="Genomic_DNA"/>
</dbReference>
<keyword evidence="4" id="KW-1185">Reference proteome</keyword>
<keyword evidence="1" id="KW-0479">Metal-binding</keyword>
<comment type="cofactor">
    <cofactor evidence="1">
        <name>a divalent metal cation</name>
        <dbReference type="ChEBI" id="CHEBI:60240"/>
    </cofactor>
</comment>
<dbReference type="PIRSF" id="PIRSF000883">
    <property type="entry name" value="Pesterase_MJ0912"/>
    <property type="match status" value="1"/>
</dbReference>
<evidence type="ECO:0000259" key="2">
    <source>
        <dbReference type="Pfam" id="PF12850"/>
    </source>
</evidence>
<dbReference type="GO" id="GO:0005737">
    <property type="term" value="C:cytoplasm"/>
    <property type="evidence" value="ECO:0007669"/>
    <property type="project" value="TreeGrafter"/>
</dbReference>
<dbReference type="InterPro" id="IPR050126">
    <property type="entry name" value="Ap4A_hydrolase"/>
</dbReference>
<dbReference type="SUPFAM" id="SSF56300">
    <property type="entry name" value="Metallo-dependent phosphatases"/>
    <property type="match status" value="1"/>
</dbReference>
<dbReference type="InterPro" id="IPR011152">
    <property type="entry name" value="Pesterase_MJ0912"/>
</dbReference>
<dbReference type="PANTHER" id="PTHR42850:SF2">
    <property type="entry name" value="BLL5683 PROTEIN"/>
    <property type="match status" value="1"/>
</dbReference>
<organism evidence="3 4">
    <name type="scientific">Methanooceanicella nereidis</name>
    <dbReference type="NCBI Taxonomy" id="2052831"/>
    <lineage>
        <taxon>Archaea</taxon>
        <taxon>Methanobacteriati</taxon>
        <taxon>Methanobacteriota</taxon>
        <taxon>Stenosarchaea group</taxon>
        <taxon>Methanomicrobia</taxon>
        <taxon>Methanocellales</taxon>
        <taxon>Methanocellaceae</taxon>
        <taxon>Methanooceanicella</taxon>
    </lineage>
</organism>
<dbReference type="NCBIfam" id="TIGR00040">
    <property type="entry name" value="yfcE"/>
    <property type="match status" value="1"/>
</dbReference>
<gene>
    <name evidence="3" type="ORF">CUJ83_02920</name>
</gene>
<reference evidence="3 4" key="1">
    <citation type="submission" date="2017-11" db="EMBL/GenBank/DDBJ databases">
        <title>Isolation and Characterization of Family Methanocellaceae Species from Potential Methane Hydrate Area Offshore Southwestern Taiwan.</title>
        <authorList>
            <person name="Zhang W.-L."/>
            <person name="Chen W.-C."/>
            <person name="Lai M.-C."/>
            <person name="Chen S.-C."/>
        </authorList>
    </citation>
    <scope>NUCLEOTIDE SEQUENCE [LARGE SCALE GENOMIC DNA]</scope>
    <source>
        <strain evidence="3 4">CWC-04</strain>
    </source>
</reference>
<feature type="domain" description="Calcineurin-like phosphoesterase" evidence="2">
    <location>
        <begin position="3"/>
        <end position="192"/>
    </location>
</feature>
<dbReference type="PANTHER" id="PTHR42850">
    <property type="entry name" value="METALLOPHOSPHOESTERASE"/>
    <property type="match status" value="1"/>
</dbReference>
<dbReference type="GO" id="GO:0016791">
    <property type="term" value="F:phosphatase activity"/>
    <property type="evidence" value="ECO:0007669"/>
    <property type="project" value="TreeGrafter"/>
</dbReference>
<dbReference type="Gene3D" id="3.60.21.10">
    <property type="match status" value="1"/>
</dbReference>